<dbReference type="HOGENOM" id="CLU_3374411_0_0_5"/>
<protein>
    <submittedName>
        <fullName evidence="1">Uncharacterized protein</fullName>
    </submittedName>
</protein>
<accession>V9W0M0</accession>
<dbReference type="EMBL" id="CP006773">
    <property type="protein sequence ID" value="AHD03185.1"/>
    <property type="molecule type" value="Genomic_DNA"/>
</dbReference>
<gene>
    <name evidence="1" type="ORF">METH_16025</name>
</gene>
<name>V9W0M0_9RHOB</name>
<dbReference type="KEGG" id="lmd:METH_16025"/>
<evidence type="ECO:0000313" key="1">
    <source>
        <dbReference type="EMBL" id="AHD03185.1"/>
    </source>
</evidence>
<dbReference type="STRING" id="999552.METH_16025"/>
<organism evidence="1 2">
    <name type="scientific">Leisingera methylohalidivorans DSM 14336</name>
    <dbReference type="NCBI Taxonomy" id="999552"/>
    <lineage>
        <taxon>Bacteria</taxon>
        <taxon>Pseudomonadati</taxon>
        <taxon>Pseudomonadota</taxon>
        <taxon>Alphaproteobacteria</taxon>
        <taxon>Rhodobacterales</taxon>
        <taxon>Roseobacteraceae</taxon>
        <taxon>Leisingera</taxon>
    </lineage>
</organism>
<evidence type="ECO:0000313" key="2">
    <source>
        <dbReference type="Proteomes" id="UP000018780"/>
    </source>
</evidence>
<dbReference type="AlphaFoldDB" id="V9W0M0"/>
<dbReference type="Proteomes" id="UP000018780">
    <property type="component" value="Chromosome"/>
</dbReference>
<proteinExistence type="predicted"/>
<keyword evidence="2" id="KW-1185">Reference proteome</keyword>
<reference evidence="1 2" key="1">
    <citation type="submission" date="2013-09" db="EMBL/GenBank/DDBJ databases">
        <authorList>
            <consortium name="DOE Joint Genome Institute"/>
            <person name="Klenk H.-P."/>
            <person name="Huntemann M."/>
            <person name="Han J."/>
            <person name="Chen A."/>
            <person name="Kyrpides N."/>
            <person name="Mavromatis K."/>
            <person name="Markowitz V."/>
            <person name="Palaniappan K."/>
            <person name="Ivanova N."/>
            <person name="Schaumberg A."/>
            <person name="Pati A."/>
            <person name="Liolios K."/>
            <person name="Nordberg H.P."/>
            <person name="Cantor M.N."/>
            <person name="Hua S.X."/>
            <person name="Woyke T."/>
        </authorList>
    </citation>
    <scope>NUCLEOTIDE SEQUENCE [LARGE SCALE GENOMIC DNA]</scope>
    <source>
        <strain evidence="1 2">DSM 14336</strain>
    </source>
</reference>
<sequence length="34" mass="3653">MEEALPQKHSVIGCKATDIAEWGFTGENYVTGLG</sequence>